<proteinExistence type="predicted"/>
<dbReference type="AlphaFoldDB" id="A0A1A8X0M5"/>
<gene>
    <name evidence="1" type="ORF">POVCU1_048810</name>
</gene>
<protein>
    <submittedName>
        <fullName evidence="1">PIR Superfamily Protein</fullName>
    </submittedName>
</protein>
<reference evidence="2" key="1">
    <citation type="submission" date="2016-05" db="EMBL/GenBank/DDBJ databases">
        <authorList>
            <person name="Naeem Raeece"/>
        </authorList>
    </citation>
    <scope>NUCLEOTIDE SEQUENCE [LARGE SCALE GENOMIC DNA]</scope>
</reference>
<name>A0A1A8X0M5_PLAOA</name>
<dbReference type="EMBL" id="FLQV01000949">
    <property type="protein sequence ID" value="SBS98794.1"/>
    <property type="molecule type" value="Genomic_DNA"/>
</dbReference>
<evidence type="ECO:0000313" key="2">
    <source>
        <dbReference type="Proteomes" id="UP000078546"/>
    </source>
</evidence>
<organism evidence="1 2">
    <name type="scientific">Plasmodium ovale curtisi</name>
    <dbReference type="NCBI Taxonomy" id="864141"/>
    <lineage>
        <taxon>Eukaryota</taxon>
        <taxon>Sar</taxon>
        <taxon>Alveolata</taxon>
        <taxon>Apicomplexa</taxon>
        <taxon>Aconoidasida</taxon>
        <taxon>Haemosporida</taxon>
        <taxon>Plasmodiidae</taxon>
        <taxon>Plasmodium</taxon>
        <taxon>Plasmodium (Plasmodium)</taxon>
    </lineage>
</organism>
<dbReference type="InterPro" id="IPR008780">
    <property type="entry name" value="Plasmodium_Vir"/>
</dbReference>
<accession>A0A1A8X0M5</accession>
<evidence type="ECO:0000313" key="1">
    <source>
        <dbReference type="EMBL" id="SBS98794.1"/>
    </source>
</evidence>
<dbReference type="Pfam" id="PF05795">
    <property type="entry name" value="Plasmodium_Vir"/>
    <property type="match status" value="2"/>
</dbReference>
<dbReference type="Proteomes" id="UP000078546">
    <property type="component" value="Unassembled WGS sequence"/>
</dbReference>
<sequence length="298" mass="35719">MLRYYNLSKENFEEVTLLKNYLNVLNDITGILDYNAAYSNCKYKRTLDSFKNSREMKNTDGCRGFTNEHLKTETNQDKICEAVILFLRHLKEETDSTYKDNGCKYLYYWLHTHILKKQQTIKNTLNLYKELFRIYVENHDSSNTFKNYINEMNEQTSDKLVKLTDVYNKLEDFYEIKKSHETEKKCTSGVKDLYAEYLDECRKGYDYDFWEQYFLPPVERFDTVDMTIIPFSLMSVTTLILPILYKFTAFGPWIRRLIGKNENLLKYINEEKNHSLNTSEMENENSEILRYNIVYNSL</sequence>